<dbReference type="GO" id="GO:0008926">
    <property type="term" value="F:mannitol-1-phosphate 5-dehydrogenase activity"/>
    <property type="evidence" value="ECO:0007669"/>
    <property type="project" value="UniProtKB-UniRule"/>
</dbReference>
<dbReference type="HAMAP" id="MF_00196">
    <property type="entry name" value="Mannitol_dehydrog"/>
    <property type="match status" value="1"/>
</dbReference>
<dbReference type="PANTHER" id="PTHR30524">
    <property type="entry name" value="MANNITOL-1-PHOSPHATE 5-DEHYDROGENASE"/>
    <property type="match status" value="1"/>
</dbReference>
<dbReference type="Proteomes" id="UP000242175">
    <property type="component" value="Chromosome small"/>
</dbReference>
<dbReference type="InterPro" id="IPR036291">
    <property type="entry name" value="NAD(P)-bd_dom_sf"/>
</dbReference>
<dbReference type="KEGG" id="pmai:CF386_11205"/>
<comment type="similarity">
    <text evidence="1 6">Belongs to the mannitol dehydrogenase family.</text>
</comment>
<dbReference type="NCBIfam" id="NF002650">
    <property type="entry name" value="PRK02318.2-2"/>
    <property type="match status" value="1"/>
</dbReference>
<dbReference type="AlphaFoldDB" id="A0A220VGV0"/>
<dbReference type="EMBL" id="CP022356">
    <property type="protein sequence ID" value="ASK79614.1"/>
    <property type="molecule type" value="Genomic_DNA"/>
</dbReference>
<evidence type="ECO:0000313" key="9">
    <source>
        <dbReference type="EMBL" id="ASK79614.1"/>
    </source>
</evidence>
<dbReference type="Pfam" id="PF08125">
    <property type="entry name" value="Mannitol_dh_C"/>
    <property type="match status" value="1"/>
</dbReference>
<dbReference type="PRINTS" id="PR00084">
    <property type="entry name" value="MTLDHDRGNASE"/>
</dbReference>
<keyword evidence="10" id="KW-1185">Reference proteome</keyword>
<dbReference type="SUPFAM" id="SSF48179">
    <property type="entry name" value="6-phosphogluconate dehydrogenase C-terminal domain-like"/>
    <property type="match status" value="1"/>
</dbReference>
<dbReference type="InterPro" id="IPR000669">
    <property type="entry name" value="Mannitol_DH"/>
</dbReference>
<feature type="binding site" evidence="6">
    <location>
        <begin position="3"/>
        <end position="14"/>
    </location>
    <ligand>
        <name>NAD(+)</name>
        <dbReference type="ChEBI" id="CHEBI:57540"/>
    </ligand>
</feature>
<dbReference type="PROSITE" id="PS00974">
    <property type="entry name" value="MANNITOL_DHGENASE"/>
    <property type="match status" value="1"/>
</dbReference>
<dbReference type="Gene3D" id="1.10.1040.10">
    <property type="entry name" value="N-(1-d-carboxylethyl)-l-norvaline Dehydrogenase, domain 2"/>
    <property type="match status" value="1"/>
</dbReference>
<protein>
    <recommendedName>
        <fullName evidence="3 6">Mannitol-1-phosphate 5-dehydrogenase</fullName>
        <ecNumber evidence="2 6">1.1.1.17</ecNumber>
    </recommendedName>
</protein>
<evidence type="ECO:0000256" key="2">
    <source>
        <dbReference type="ARBA" id="ARBA00012939"/>
    </source>
</evidence>
<evidence type="ECO:0000256" key="6">
    <source>
        <dbReference type="HAMAP-Rule" id="MF_00196"/>
    </source>
</evidence>
<dbReference type="NCBIfam" id="NF002647">
    <property type="entry name" value="PRK02318.1-3"/>
    <property type="match status" value="1"/>
</dbReference>
<dbReference type="NCBIfam" id="NF002646">
    <property type="entry name" value="PRK02318.1-2"/>
    <property type="match status" value="1"/>
</dbReference>
<dbReference type="InterPro" id="IPR023027">
    <property type="entry name" value="Mannitol_DH_CS"/>
</dbReference>
<comment type="catalytic activity">
    <reaction evidence="6">
        <text>D-mannitol 1-phosphate + NAD(+) = beta-D-fructose 6-phosphate + NADH + H(+)</text>
        <dbReference type="Rhea" id="RHEA:19661"/>
        <dbReference type="ChEBI" id="CHEBI:15378"/>
        <dbReference type="ChEBI" id="CHEBI:57540"/>
        <dbReference type="ChEBI" id="CHEBI:57634"/>
        <dbReference type="ChEBI" id="CHEBI:57945"/>
        <dbReference type="ChEBI" id="CHEBI:61381"/>
        <dbReference type="EC" id="1.1.1.17"/>
    </reaction>
</comment>
<dbReference type="InterPro" id="IPR013118">
    <property type="entry name" value="Mannitol_DH_C"/>
</dbReference>
<organism evidence="9 10">
    <name type="scientific">Paraphotobacterium marinum</name>
    <dbReference type="NCBI Taxonomy" id="1755811"/>
    <lineage>
        <taxon>Bacteria</taxon>
        <taxon>Pseudomonadati</taxon>
        <taxon>Pseudomonadota</taxon>
        <taxon>Gammaproteobacteria</taxon>
        <taxon>Vibrionales</taxon>
        <taxon>Vibrionaceae</taxon>
        <taxon>Paraphotobacterium</taxon>
    </lineage>
</organism>
<sequence length="379" mass="42749">MKVLHFGAGNIGRGFIGKLLSESGFEVIFVDVNQPVIDLINNNKEYIVNVVGDETYQDKVTNISALNSNSDNVIKLFNEVNLITTAVGPNVLKFIAPVISKGIEYRNKYKNEKSLNIIACENMLKASSHLKSLVIQNLSNKQLVKNIGFVDSAVDRIVPPAIESDKHTLDVTVESFYEWIVDENQFYGDIPKIHGIKCVDNLLSYVERKLFTLNTGHAITAYLGNLKNFSTIDKAIQNSEIQTIVTNAMKESGEVLIKRYGFDRTKHINYIHKILERFHNPYLNDDVKRVGREPLRKLSPNERLIKPLSGTIEFALPNNALLHGIAAAFHYDNPNDNESIKLQEAIDGHGFLETLSQFTGLEKDSLISKEIYKIYKKLK</sequence>
<reference evidence="9 10" key="1">
    <citation type="journal article" date="2016" name="Int. J. Syst. Evol. Microbiol.">
        <title>Paraphotobacterium marinum gen. nov., sp. nov., a member of the family Vibrionaceae, isolated from surface seawater.</title>
        <authorList>
            <person name="Huang Z."/>
            <person name="Dong C."/>
            <person name="Shao Z."/>
        </authorList>
    </citation>
    <scope>NUCLEOTIDE SEQUENCE [LARGE SCALE GENOMIC DNA]</scope>
    <source>
        <strain evidence="9 10">NSCS20N07D</strain>
    </source>
</reference>
<evidence type="ECO:0000259" key="7">
    <source>
        <dbReference type="Pfam" id="PF01232"/>
    </source>
</evidence>
<feature type="domain" description="Mannitol dehydrogenase N-terminal" evidence="7">
    <location>
        <begin position="1"/>
        <end position="194"/>
    </location>
</feature>
<dbReference type="GO" id="GO:0019592">
    <property type="term" value="P:mannitol catabolic process"/>
    <property type="evidence" value="ECO:0007669"/>
    <property type="project" value="TreeGrafter"/>
</dbReference>
<evidence type="ECO:0000256" key="3">
    <source>
        <dbReference type="ARBA" id="ARBA00016219"/>
    </source>
</evidence>
<dbReference type="InterPro" id="IPR008927">
    <property type="entry name" value="6-PGluconate_DH-like_C_sf"/>
</dbReference>
<dbReference type="InterPro" id="IPR023028">
    <property type="entry name" value="Mannitol_1_phos_5_DH"/>
</dbReference>
<evidence type="ECO:0000313" key="10">
    <source>
        <dbReference type="Proteomes" id="UP000242175"/>
    </source>
</evidence>
<dbReference type="EC" id="1.1.1.17" evidence="2 6"/>
<evidence type="ECO:0000256" key="1">
    <source>
        <dbReference type="ARBA" id="ARBA00006541"/>
    </source>
</evidence>
<keyword evidence="5 6" id="KW-0520">NAD</keyword>
<dbReference type="Gene3D" id="3.40.50.720">
    <property type="entry name" value="NAD(P)-binding Rossmann-like Domain"/>
    <property type="match status" value="1"/>
</dbReference>
<dbReference type="SUPFAM" id="SSF51735">
    <property type="entry name" value="NAD(P)-binding Rossmann-fold domains"/>
    <property type="match status" value="1"/>
</dbReference>
<evidence type="ECO:0000256" key="4">
    <source>
        <dbReference type="ARBA" id="ARBA00023002"/>
    </source>
</evidence>
<dbReference type="GO" id="GO:0005829">
    <property type="term" value="C:cytosol"/>
    <property type="evidence" value="ECO:0007669"/>
    <property type="project" value="TreeGrafter"/>
</dbReference>
<gene>
    <name evidence="6" type="primary">mtlD</name>
    <name evidence="9" type="ORF">CF386_11205</name>
</gene>
<accession>A0A220VGV0</accession>
<dbReference type="InterPro" id="IPR013131">
    <property type="entry name" value="Mannitol_DH_N"/>
</dbReference>
<name>A0A220VGV0_9GAMM</name>
<keyword evidence="4 6" id="KW-0560">Oxidoreductase</keyword>
<dbReference type="Pfam" id="PF01232">
    <property type="entry name" value="Mannitol_dh"/>
    <property type="match status" value="1"/>
</dbReference>
<dbReference type="PANTHER" id="PTHR30524:SF0">
    <property type="entry name" value="ALTRONATE OXIDOREDUCTASE-RELATED"/>
    <property type="match status" value="1"/>
</dbReference>
<dbReference type="RefSeq" id="WP_089074522.1">
    <property type="nucleotide sequence ID" value="NZ_CBCSAM010000008.1"/>
</dbReference>
<evidence type="ECO:0000259" key="8">
    <source>
        <dbReference type="Pfam" id="PF08125"/>
    </source>
</evidence>
<proteinExistence type="inferred from homology"/>
<dbReference type="NCBIfam" id="NF002652">
    <property type="entry name" value="PRK02318.2-5"/>
    <property type="match status" value="1"/>
</dbReference>
<feature type="domain" description="Mannitol dehydrogenase C-terminal" evidence="8">
    <location>
        <begin position="201"/>
        <end position="342"/>
    </location>
</feature>
<dbReference type="InterPro" id="IPR013328">
    <property type="entry name" value="6PGD_dom2"/>
</dbReference>
<dbReference type="OrthoDB" id="271711at2"/>
<evidence type="ECO:0000256" key="5">
    <source>
        <dbReference type="ARBA" id="ARBA00023027"/>
    </source>
</evidence>